<dbReference type="EMBL" id="JAPZBQ010000005">
    <property type="protein sequence ID" value="KAJ5328632.1"/>
    <property type="molecule type" value="Genomic_DNA"/>
</dbReference>
<organism evidence="1 2">
    <name type="scientific">Penicillium brevicompactum</name>
    <dbReference type="NCBI Taxonomy" id="5074"/>
    <lineage>
        <taxon>Eukaryota</taxon>
        <taxon>Fungi</taxon>
        <taxon>Dikarya</taxon>
        <taxon>Ascomycota</taxon>
        <taxon>Pezizomycotina</taxon>
        <taxon>Eurotiomycetes</taxon>
        <taxon>Eurotiomycetidae</taxon>
        <taxon>Eurotiales</taxon>
        <taxon>Aspergillaceae</taxon>
        <taxon>Penicillium</taxon>
    </lineage>
</organism>
<sequence length="277" mass="31583">MRLWKSICSKWSQRKEPVQVKEPTQLNWFTRDPPQIDEGAVMKEEFSSFLDGDRFQRQSDKFCLPQYPAHGELPISSTTTIFCLDVLTALRDNYWRARLILYETARKDSPLASILGLITLKLDPAWVPLDRALAALGVGISMSEWVTHTSLELYYCYPAITQNDSSFDRLLKKHKQMILADLEVSNMIEFSLAEAKASFLRLDQEFRQTVIGPLKDGMINSKSVDCQALEEKASSINKQVVAYLEKLKSGIEGRQIDIVRTALKTKYGTPPLPGYIW</sequence>
<comment type="caution">
    <text evidence="1">The sequence shown here is derived from an EMBL/GenBank/DDBJ whole genome shotgun (WGS) entry which is preliminary data.</text>
</comment>
<proteinExistence type="predicted"/>
<reference evidence="1" key="1">
    <citation type="submission" date="2022-12" db="EMBL/GenBank/DDBJ databases">
        <authorList>
            <person name="Petersen C."/>
        </authorList>
    </citation>
    <scope>NUCLEOTIDE SEQUENCE</scope>
    <source>
        <strain evidence="1">IBT 35673</strain>
    </source>
</reference>
<reference evidence="1" key="2">
    <citation type="journal article" date="2023" name="IMA Fungus">
        <title>Comparative genomic study of the Penicillium genus elucidates a diverse pangenome and 15 lateral gene transfer events.</title>
        <authorList>
            <person name="Petersen C."/>
            <person name="Sorensen T."/>
            <person name="Nielsen M.R."/>
            <person name="Sondergaard T.E."/>
            <person name="Sorensen J.L."/>
            <person name="Fitzpatrick D.A."/>
            <person name="Frisvad J.C."/>
            <person name="Nielsen K.L."/>
        </authorList>
    </citation>
    <scope>NUCLEOTIDE SEQUENCE</scope>
    <source>
        <strain evidence="1">IBT 35673</strain>
    </source>
</reference>
<evidence type="ECO:0000313" key="1">
    <source>
        <dbReference type="EMBL" id="KAJ5328632.1"/>
    </source>
</evidence>
<gene>
    <name evidence="1" type="ORF">N7452_009022</name>
</gene>
<protein>
    <submittedName>
        <fullName evidence="1">Uncharacterized protein</fullName>
    </submittedName>
</protein>
<evidence type="ECO:0000313" key="2">
    <source>
        <dbReference type="Proteomes" id="UP001147695"/>
    </source>
</evidence>
<dbReference type="Proteomes" id="UP001147695">
    <property type="component" value="Unassembled WGS sequence"/>
</dbReference>
<accession>A0A9W9Q7G9</accession>
<name>A0A9W9Q7G9_PENBR</name>
<dbReference type="AlphaFoldDB" id="A0A9W9Q7G9"/>